<evidence type="ECO:0000256" key="17">
    <source>
        <dbReference type="ARBA" id="ARBA00023157"/>
    </source>
</evidence>
<accession>A0A380W8C0</accession>
<keyword evidence="22" id="KW-0560">Oxidoreductase</keyword>
<evidence type="ECO:0000256" key="8">
    <source>
        <dbReference type="ARBA" id="ARBA00022692"/>
    </source>
</evidence>
<evidence type="ECO:0000256" key="14">
    <source>
        <dbReference type="ARBA" id="ARBA00023004"/>
    </source>
</evidence>
<dbReference type="NCBIfam" id="TIGR01416">
    <property type="entry name" value="Rieske_proteo"/>
    <property type="match status" value="1"/>
</dbReference>
<dbReference type="SUPFAM" id="SSF50022">
    <property type="entry name" value="ISP domain"/>
    <property type="match status" value="1"/>
</dbReference>
<evidence type="ECO:0000256" key="3">
    <source>
        <dbReference type="ARBA" id="ARBA00011649"/>
    </source>
</evidence>
<evidence type="ECO:0000256" key="5">
    <source>
        <dbReference type="ARBA" id="ARBA00019816"/>
    </source>
</evidence>
<comment type="cofactor">
    <cofactor evidence="19">
        <name>[2Fe-2S] cluster</name>
        <dbReference type="ChEBI" id="CHEBI:190135"/>
    </cofactor>
    <text evidence="19">Binds 1 [2Fe-2S] cluster per subunit.</text>
</comment>
<dbReference type="InterPro" id="IPR017941">
    <property type="entry name" value="Rieske_2Fe-2S"/>
</dbReference>
<dbReference type="PANTHER" id="PTHR10134">
    <property type="entry name" value="CYTOCHROME B-C1 COMPLEX SUBUNIT RIESKE, MITOCHONDRIAL"/>
    <property type="match status" value="1"/>
</dbReference>
<dbReference type="InterPro" id="IPR014349">
    <property type="entry name" value="Rieske_Fe-S_prot"/>
</dbReference>
<dbReference type="InterPro" id="IPR019470">
    <property type="entry name" value="Ubiq_cytC_Rdtase_Fe-S_su_TAT"/>
</dbReference>
<dbReference type="GO" id="GO:0051537">
    <property type="term" value="F:2 iron, 2 sulfur cluster binding"/>
    <property type="evidence" value="ECO:0007669"/>
    <property type="project" value="UniProtKB-KW"/>
</dbReference>
<keyword evidence="7" id="KW-1003">Cell membrane</keyword>
<evidence type="ECO:0000256" key="12">
    <source>
        <dbReference type="ARBA" id="ARBA00022982"/>
    </source>
</evidence>
<feature type="domain" description="Rieske" evidence="21">
    <location>
        <begin position="94"/>
        <end position="199"/>
    </location>
</feature>
<evidence type="ECO:0000313" key="23">
    <source>
        <dbReference type="Proteomes" id="UP000254343"/>
    </source>
</evidence>
<dbReference type="GO" id="GO:0005886">
    <property type="term" value="C:plasma membrane"/>
    <property type="evidence" value="ECO:0007669"/>
    <property type="project" value="UniProtKB-SubCell"/>
</dbReference>
<dbReference type="Gene3D" id="2.102.10.10">
    <property type="entry name" value="Rieske [2Fe-2S] iron-sulphur domain"/>
    <property type="match status" value="1"/>
</dbReference>
<comment type="subunit">
    <text evidence="3 20">The main subunits of complex b-c1 are: cytochrome b, cytochrome c1 and the Rieske protein.</text>
</comment>
<dbReference type="Pfam" id="PF10399">
    <property type="entry name" value="UCR_Fe-S_N"/>
    <property type="match status" value="1"/>
</dbReference>
<feature type="transmembrane region" description="Helical" evidence="19">
    <location>
        <begin position="21"/>
        <end position="42"/>
    </location>
</feature>
<dbReference type="PROSITE" id="PS51296">
    <property type="entry name" value="RIESKE"/>
    <property type="match status" value="1"/>
</dbReference>
<reference evidence="22 23" key="1">
    <citation type="submission" date="2018-06" db="EMBL/GenBank/DDBJ databases">
        <authorList>
            <consortium name="Pathogen Informatics"/>
            <person name="Doyle S."/>
        </authorList>
    </citation>
    <scope>NUCLEOTIDE SEQUENCE [LARGE SCALE GENOMIC DNA]</scope>
    <source>
        <strain evidence="22 23">NCTC12722</strain>
    </source>
</reference>
<name>A0A380W8C0_AFIFE</name>
<dbReference type="EMBL" id="UIGB01000001">
    <property type="protein sequence ID" value="SUU85194.1"/>
    <property type="molecule type" value="Genomic_DNA"/>
</dbReference>
<evidence type="ECO:0000256" key="2">
    <source>
        <dbReference type="ARBA" id="ARBA00004162"/>
    </source>
</evidence>
<evidence type="ECO:0000313" key="22">
    <source>
        <dbReference type="EMBL" id="SUU85194.1"/>
    </source>
</evidence>
<evidence type="ECO:0000256" key="7">
    <source>
        <dbReference type="ARBA" id="ARBA00022475"/>
    </source>
</evidence>
<keyword evidence="16 19" id="KW-0472">Membrane</keyword>
<dbReference type="InterPro" id="IPR005805">
    <property type="entry name" value="Rieske_Fe-S_prot_C"/>
</dbReference>
<dbReference type="InterPro" id="IPR006317">
    <property type="entry name" value="Ubiquinol_cyt_c_Rdtase_Fe-S-su"/>
</dbReference>
<keyword evidence="10" id="KW-0479">Metal-binding</keyword>
<evidence type="ECO:0000256" key="18">
    <source>
        <dbReference type="ARBA" id="ARBA00029351"/>
    </source>
</evidence>
<evidence type="ECO:0000256" key="13">
    <source>
        <dbReference type="ARBA" id="ARBA00022989"/>
    </source>
</evidence>
<keyword evidence="15" id="KW-0411">Iron-sulfur</keyword>
<keyword evidence="17" id="KW-1015">Disulfide bond</keyword>
<dbReference type="OrthoDB" id="9767869at2"/>
<keyword evidence="9" id="KW-0001">2Fe-2S</keyword>
<keyword evidence="13 19" id="KW-1133">Transmembrane helix</keyword>
<evidence type="ECO:0000256" key="15">
    <source>
        <dbReference type="ARBA" id="ARBA00023014"/>
    </source>
</evidence>
<proteinExistence type="predicted"/>
<dbReference type="GO" id="GO:0016491">
    <property type="term" value="F:oxidoreductase activity"/>
    <property type="evidence" value="ECO:0007669"/>
    <property type="project" value="UniProtKB-KW"/>
</dbReference>
<evidence type="ECO:0000256" key="9">
    <source>
        <dbReference type="ARBA" id="ARBA00022714"/>
    </source>
</evidence>
<evidence type="ECO:0000256" key="20">
    <source>
        <dbReference type="RuleBase" id="RU004497"/>
    </source>
</evidence>
<evidence type="ECO:0000256" key="1">
    <source>
        <dbReference type="ARBA" id="ARBA00002444"/>
    </source>
</evidence>
<evidence type="ECO:0000256" key="11">
    <source>
        <dbReference type="ARBA" id="ARBA00022967"/>
    </source>
</evidence>
<keyword evidence="14" id="KW-0408">Iron</keyword>
<dbReference type="Gene3D" id="1.20.5.510">
    <property type="entry name" value="Single helix bin"/>
    <property type="match status" value="1"/>
</dbReference>
<sequence>MSSEISHIDFADASSPTRRDFLYVVTATFGLVGGFATLVPMLSQMNPDASTLAAGGPVDLDLSKMEPGQQVVVRWQDHPVFVTRRPPKLLQGLQDPKLIAQLADPQSEEAQQPPYAQNWHRSANPEYGVVVGICTHLGCIPLFYPDANPSEPVQGWLGGYFCPCHGSKYDLAGRVFRGVPAPYNLPVPPYRFVNDTTLRVGENPSGVHFDFGSILQI</sequence>
<dbReference type="GO" id="GO:0046872">
    <property type="term" value="F:metal ion binding"/>
    <property type="evidence" value="ECO:0007669"/>
    <property type="project" value="UniProtKB-KW"/>
</dbReference>
<dbReference type="Proteomes" id="UP000254343">
    <property type="component" value="Unassembled WGS sequence"/>
</dbReference>
<keyword evidence="8 19" id="KW-0812">Transmembrane</keyword>
<dbReference type="AlphaFoldDB" id="A0A380W8C0"/>
<protein>
    <recommendedName>
        <fullName evidence="5 19">Ubiquinol-cytochrome c reductase iron-sulfur subunit</fullName>
        <ecNumber evidence="4 19">7.1.1.8</ecNumber>
    </recommendedName>
</protein>
<dbReference type="CDD" id="cd03470">
    <property type="entry name" value="Rieske_cytochrome_bc1"/>
    <property type="match status" value="1"/>
</dbReference>
<dbReference type="RefSeq" id="WP_002716019.1">
    <property type="nucleotide sequence ID" value="NZ_UFSI01000001.1"/>
</dbReference>
<evidence type="ECO:0000259" key="21">
    <source>
        <dbReference type="PROSITE" id="PS51296"/>
    </source>
</evidence>
<comment type="function">
    <text evidence="1">Component of the ubiquinol-cytochrome c reductase complex (complex III or cytochrome b-c1 complex), which is a respiratory chain that generates an electrochemical potential coupled to ATP synthesis.</text>
</comment>
<evidence type="ECO:0000256" key="4">
    <source>
        <dbReference type="ARBA" id="ARBA00012951"/>
    </source>
</evidence>
<keyword evidence="11" id="KW-1278">Translocase</keyword>
<dbReference type="GO" id="GO:0008121">
    <property type="term" value="F:quinol-cytochrome-c reductase activity"/>
    <property type="evidence" value="ECO:0007669"/>
    <property type="project" value="UniProtKB-EC"/>
</dbReference>
<evidence type="ECO:0000256" key="6">
    <source>
        <dbReference type="ARBA" id="ARBA00022448"/>
    </source>
</evidence>
<keyword evidence="12 19" id="KW-0249">Electron transport</keyword>
<comment type="catalytic activity">
    <reaction evidence="18 19">
        <text>a quinol + 2 Fe(III)-[cytochrome c](out) = a quinone + 2 Fe(II)-[cytochrome c](out) + 2 H(+)(out)</text>
        <dbReference type="Rhea" id="RHEA:11484"/>
        <dbReference type="Rhea" id="RHEA-COMP:10350"/>
        <dbReference type="Rhea" id="RHEA-COMP:14399"/>
        <dbReference type="ChEBI" id="CHEBI:15378"/>
        <dbReference type="ChEBI" id="CHEBI:24646"/>
        <dbReference type="ChEBI" id="CHEBI:29033"/>
        <dbReference type="ChEBI" id="CHEBI:29034"/>
        <dbReference type="ChEBI" id="CHEBI:132124"/>
        <dbReference type="EC" id="7.1.1.8"/>
    </reaction>
</comment>
<organism evidence="22 23">
    <name type="scientific">Afipia felis</name>
    <name type="common">Cat scratch disease bacillus</name>
    <dbReference type="NCBI Taxonomy" id="1035"/>
    <lineage>
        <taxon>Bacteria</taxon>
        <taxon>Pseudomonadati</taxon>
        <taxon>Pseudomonadota</taxon>
        <taxon>Alphaproteobacteria</taxon>
        <taxon>Hyphomicrobiales</taxon>
        <taxon>Nitrobacteraceae</taxon>
        <taxon>Afipia</taxon>
    </lineage>
</organism>
<dbReference type="PRINTS" id="PR00162">
    <property type="entry name" value="RIESKE"/>
</dbReference>
<comment type="subcellular location">
    <subcellularLocation>
        <location evidence="2">Cell membrane</location>
        <topology evidence="2">Single-pass membrane protein</topology>
    </subcellularLocation>
</comment>
<dbReference type="InterPro" id="IPR036922">
    <property type="entry name" value="Rieske_2Fe-2S_sf"/>
</dbReference>
<gene>
    <name evidence="22" type="primary">petA_1</name>
    <name evidence="22" type="ORF">NCTC12722_02404</name>
</gene>
<comment type="miscellaneous">
    <text evidence="19">The Rieske protein is a high potential 2Fe-2S protein.</text>
</comment>
<evidence type="ECO:0000256" key="19">
    <source>
        <dbReference type="RuleBase" id="RU004494"/>
    </source>
</evidence>
<dbReference type="EC" id="7.1.1.8" evidence="4 19"/>
<keyword evidence="6 19" id="KW-0813">Transport</keyword>
<evidence type="ECO:0000256" key="10">
    <source>
        <dbReference type="ARBA" id="ARBA00022723"/>
    </source>
</evidence>
<evidence type="ECO:0000256" key="16">
    <source>
        <dbReference type="ARBA" id="ARBA00023136"/>
    </source>
</evidence>
<dbReference type="Pfam" id="PF00355">
    <property type="entry name" value="Rieske"/>
    <property type="match status" value="1"/>
</dbReference>